<dbReference type="GO" id="GO:0005737">
    <property type="term" value="C:cytoplasm"/>
    <property type="evidence" value="ECO:0007669"/>
    <property type="project" value="TreeGrafter"/>
</dbReference>
<evidence type="ECO:0000256" key="6">
    <source>
        <dbReference type="ARBA" id="ARBA00023004"/>
    </source>
</evidence>
<evidence type="ECO:0000256" key="2">
    <source>
        <dbReference type="ARBA" id="ARBA00022559"/>
    </source>
</evidence>
<dbReference type="SMART" id="SM01060">
    <property type="entry name" value="Catalase"/>
    <property type="match status" value="1"/>
</dbReference>
<keyword evidence="4 9" id="KW-0479">Metal-binding</keyword>
<evidence type="ECO:0000313" key="12">
    <source>
        <dbReference type="EMBL" id="ANZ40259.1"/>
    </source>
</evidence>
<keyword evidence="5" id="KW-0560">Oxidoreductase</keyword>
<dbReference type="GO" id="GO:0042542">
    <property type="term" value="P:response to hydrogen peroxide"/>
    <property type="evidence" value="ECO:0007669"/>
    <property type="project" value="TreeGrafter"/>
</dbReference>
<keyword evidence="7" id="KW-0376">Hydrogen peroxide</keyword>
<evidence type="ECO:0000256" key="10">
    <source>
        <dbReference type="SAM" id="MobiDB-lite"/>
    </source>
</evidence>
<dbReference type="GO" id="GO:0004096">
    <property type="term" value="F:catalase activity"/>
    <property type="evidence" value="ECO:0007669"/>
    <property type="project" value="InterPro"/>
</dbReference>
<dbReference type="PROSITE" id="PS00438">
    <property type="entry name" value="CATALASE_2"/>
    <property type="match status" value="1"/>
</dbReference>
<dbReference type="PANTHER" id="PTHR11465:SF61">
    <property type="entry name" value="CATALASE"/>
    <property type="match status" value="1"/>
</dbReference>
<keyword evidence="2" id="KW-0575">Peroxidase</keyword>
<dbReference type="PRINTS" id="PR00067">
    <property type="entry name" value="CATALASE"/>
</dbReference>
<dbReference type="EMBL" id="CP016793">
    <property type="protein sequence ID" value="ANZ40259.1"/>
    <property type="molecule type" value="Genomic_DNA"/>
</dbReference>
<dbReference type="Pfam" id="PF00199">
    <property type="entry name" value="Catalase"/>
    <property type="match status" value="1"/>
</dbReference>
<dbReference type="InterPro" id="IPR024708">
    <property type="entry name" value="Catalase_AS"/>
</dbReference>
<dbReference type="PIRSF" id="PIRSF038928">
    <property type="entry name" value="Catalase_clade1-3"/>
    <property type="match status" value="1"/>
</dbReference>
<dbReference type="SUPFAM" id="SSF56634">
    <property type="entry name" value="Heme-dependent catalase-like"/>
    <property type="match status" value="1"/>
</dbReference>
<dbReference type="InterPro" id="IPR020835">
    <property type="entry name" value="Catalase_sf"/>
</dbReference>
<dbReference type="GO" id="GO:0020037">
    <property type="term" value="F:heme binding"/>
    <property type="evidence" value="ECO:0007669"/>
    <property type="project" value="InterPro"/>
</dbReference>
<keyword evidence="6 9" id="KW-0408">Iron</keyword>
<protein>
    <submittedName>
        <fullName evidence="12">Catalase</fullName>
    </submittedName>
</protein>
<evidence type="ECO:0000256" key="9">
    <source>
        <dbReference type="PIRSR" id="PIRSR038928-2"/>
    </source>
</evidence>
<evidence type="ECO:0000313" key="13">
    <source>
        <dbReference type="Proteomes" id="UP000093053"/>
    </source>
</evidence>
<feature type="region of interest" description="Disordered" evidence="10">
    <location>
        <begin position="1"/>
        <end position="25"/>
    </location>
</feature>
<keyword evidence="13" id="KW-1185">Reference proteome</keyword>
<feature type="active site" evidence="8">
    <location>
        <position position="58"/>
    </location>
</feature>
<sequence length="488" mass="54860">MSFQDNTTPLTTAAGAPVADNQNSLTAGPRGPVLLQDLWLLEKLAHFDREVIPERRMHAKGSGAFGTFTVTADLTAYTSAALFSSVGNQCETFVRFSTVAGERGAADAERDIRGFATRFYTGEGNWDVVGNNTPAFFFRDPLKFPDLAHAVKRDPRTNMRDPENNWGFWTNLPEALHQVTIVMSDRGIPRSYRHMHGFGSHTYSMVNADGVRHWVKFHFRTQQGIENLTDEQAGQLIGRDRESHQRDLYDSIERGQFPTWKLYLQLMPEADAASYRFHPFDLTKVWSKKDYPLVEAGELRLDRNPDNYFADVEQVAFTPANVVPGISLSPDKMLQGRLFSYGDAARYRLGVNHHQIPVNHPTGARLVNSYHRDGAMRVDGNQGGVPGIQPNNFGRWAEQPAYAEPRQAVGATADRFDFREDDDNYFEQPGDLFRLMSGEEQQRLFDNTARAIKGARKETVEKHIFHCGQADPAYGEGVRKACEAIGAL</sequence>
<dbReference type="InterPro" id="IPR011614">
    <property type="entry name" value="Catalase_core"/>
</dbReference>
<dbReference type="PANTHER" id="PTHR11465">
    <property type="entry name" value="CATALASE"/>
    <property type="match status" value="1"/>
</dbReference>
<dbReference type="GO" id="GO:0046872">
    <property type="term" value="F:metal ion binding"/>
    <property type="evidence" value="ECO:0007669"/>
    <property type="project" value="UniProtKB-KW"/>
</dbReference>
<dbReference type="RefSeq" id="WP_065918598.1">
    <property type="nucleotide sequence ID" value="NZ_CP016793.1"/>
</dbReference>
<dbReference type="OrthoDB" id="3169619at2"/>
<organism evidence="12 13">
    <name type="scientific">Lentzea guizhouensis</name>
    <dbReference type="NCBI Taxonomy" id="1586287"/>
    <lineage>
        <taxon>Bacteria</taxon>
        <taxon>Bacillati</taxon>
        <taxon>Actinomycetota</taxon>
        <taxon>Actinomycetes</taxon>
        <taxon>Pseudonocardiales</taxon>
        <taxon>Pseudonocardiaceae</taxon>
        <taxon>Lentzea</taxon>
    </lineage>
</organism>
<dbReference type="STRING" id="1586287.BBK82_33735"/>
<dbReference type="InterPro" id="IPR040333">
    <property type="entry name" value="Catalase_3"/>
</dbReference>
<dbReference type="PROSITE" id="PS51402">
    <property type="entry name" value="CATALASE_3"/>
    <property type="match status" value="1"/>
</dbReference>
<feature type="compositionally biased region" description="Polar residues" evidence="10">
    <location>
        <begin position="1"/>
        <end position="11"/>
    </location>
</feature>
<reference evidence="12 13" key="1">
    <citation type="submission" date="2016-07" db="EMBL/GenBank/DDBJ databases">
        <title>Complete genome sequence of the Lentzea guizhouensis DHS C013.</title>
        <authorList>
            <person name="Cao C."/>
        </authorList>
    </citation>
    <scope>NUCLEOTIDE SEQUENCE [LARGE SCALE GENOMIC DNA]</scope>
    <source>
        <strain evidence="12 13">DHS C013</strain>
    </source>
</reference>
<feature type="binding site" description="axial binding residue" evidence="9">
    <location>
        <position position="341"/>
    </location>
    <ligand>
        <name>heme</name>
        <dbReference type="ChEBI" id="CHEBI:30413"/>
    </ligand>
    <ligandPart>
        <name>Fe</name>
        <dbReference type="ChEBI" id="CHEBI:18248"/>
    </ligandPart>
</feature>
<dbReference type="GO" id="GO:0042744">
    <property type="term" value="P:hydrogen peroxide catabolic process"/>
    <property type="evidence" value="ECO:0007669"/>
    <property type="project" value="UniProtKB-KW"/>
</dbReference>
<dbReference type="CDD" id="cd08156">
    <property type="entry name" value="catalase_clade_3"/>
    <property type="match status" value="1"/>
</dbReference>
<evidence type="ECO:0000256" key="1">
    <source>
        <dbReference type="ARBA" id="ARBA00005329"/>
    </source>
</evidence>
<dbReference type="Gene3D" id="2.40.180.10">
    <property type="entry name" value="Catalase core domain"/>
    <property type="match status" value="1"/>
</dbReference>
<dbReference type="Proteomes" id="UP000093053">
    <property type="component" value="Chromosome"/>
</dbReference>
<feature type="domain" description="Catalase core" evidence="11">
    <location>
        <begin position="11"/>
        <end position="397"/>
    </location>
</feature>
<gene>
    <name evidence="12" type="ORF">BBK82_33735</name>
</gene>
<name>A0A1B2HRA4_9PSEU</name>
<evidence type="ECO:0000256" key="5">
    <source>
        <dbReference type="ARBA" id="ARBA00023002"/>
    </source>
</evidence>
<keyword evidence="3 9" id="KW-0349">Heme</keyword>
<feature type="active site" evidence="8">
    <location>
        <position position="131"/>
    </location>
</feature>
<evidence type="ECO:0000256" key="3">
    <source>
        <dbReference type="ARBA" id="ARBA00022617"/>
    </source>
</evidence>
<comment type="cofactor">
    <cofactor evidence="9">
        <name>heme</name>
        <dbReference type="ChEBI" id="CHEBI:30413"/>
    </cofactor>
</comment>
<dbReference type="FunFam" id="2.40.180.10:FF:000001">
    <property type="entry name" value="Catalase"/>
    <property type="match status" value="1"/>
</dbReference>
<evidence type="ECO:0000256" key="7">
    <source>
        <dbReference type="ARBA" id="ARBA00023324"/>
    </source>
</evidence>
<accession>A0A1B2HRA4</accession>
<dbReference type="InterPro" id="IPR010582">
    <property type="entry name" value="Catalase_immune_responsive"/>
</dbReference>
<evidence type="ECO:0000256" key="4">
    <source>
        <dbReference type="ARBA" id="ARBA00022723"/>
    </source>
</evidence>
<proteinExistence type="inferred from homology"/>
<comment type="similarity">
    <text evidence="1">Belongs to the catalase family.</text>
</comment>
<evidence type="ECO:0000259" key="11">
    <source>
        <dbReference type="SMART" id="SM01060"/>
    </source>
</evidence>
<dbReference type="InterPro" id="IPR018028">
    <property type="entry name" value="Catalase"/>
</dbReference>
<dbReference type="KEGG" id="led:BBK82_33735"/>
<dbReference type="Pfam" id="PF06628">
    <property type="entry name" value="Catalase-rel"/>
    <property type="match status" value="1"/>
</dbReference>
<dbReference type="AlphaFoldDB" id="A0A1B2HRA4"/>
<dbReference type="InterPro" id="IPR024711">
    <property type="entry name" value="Catalase_clade1/3"/>
</dbReference>
<evidence type="ECO:0000256" key="8">
    <source>
        <dbReference type="PIRSR" id="PIRSR038928-1"/>
    </source>
</evidence>